<evidence type="ECO:0000256" key="14">
    <source>
        <dbReference type="PIRSR" id="PIRSR001558-2"/>
    </source>
</evidence>
<sequence>MCTPSKTLQSCVPFPLDDAVLQEVVEKAKDWAIMHGAAMRSKQDFNPDVLLFAPFILTPSSFPRKEFQKAVELQPLLNELIHAVAHDSQFLLATLSSTEKVDEFTRALIAIYRTVLDEGIAQPLSLGLLRSDLMLETRCDNDCGERARAINAYCCWKQVEINTIASGFGHLGPSSKYLQRLDSNGTAGLRLTVTAKNTITLALLRSDYLPNFSDTIKQVEINTIASSFGGISTIMTPMHSYILSELGHREKLVNLPDNKALSGLCDAMVEAWKLQARPSAAILFVVENVTYNICDQRFHEFYIRETYPHVAVVRRTLTQIGEQGRLGPGKELLVGDVEASVVYFRAGYEPGHYFGAGEWDARLLIERSVAIKCPSIQYHLAGTKKVQQALAKPDVLRRFVGDDAPKIEAIRDIFTGLYSLDREEGGDEAVALALADPERYVLKPQREGGGNNVYGADIPAALQAMSSAERSAWILMERIFPPLSTGYMVRPNGPVPPPLVQLVSELGIFGAIIGSKDKVLYNKQIGHMLRTKLSSSNEGGVAAGSGALDSPYLID</sequence>
<evidence type="ECO:0000256" key="6">
    <source>
        <dbReference type="ARBA" id="ARBA00022684"/>
    </source>
</evidence>
<keyword evidence="5 12" id="KW-0436">Ligase</keyword>
<dbReference type="VEuPathDB" id="VectorBase:AARA21_013329"/>
<dbReference type="InterPro" id="IPR014049">
    <property type="entry name" value="Glutathione_synthase_N_euk"/>
</dbReference>
<evidence type="ECO:0000256" key="4">
    <source>
        <dbReference type="ARBA" id="ARBA00020821"/>
    </source>
</evidence>
<dbReference type="GO" id="GO:0004363">
    <property type="term" value="F:glutathione synthase activity"/>
    <property type="evidence" value="ECO:0007669"/>
    <property type="project" value="UniProtKB-UniRule"/>
</dbReference>
<feature type="binding site" evidence="13">
    <location>
        <position position="220"/>
    </location>
    <ligand>
        <name>substrate</name>
    </ligand>
</feature>
<dbReference type="EnsemblMetazoa" id="AARA010520-RA">
    <property type="protein sequence ID" value="AARA010520-PA"/>
    <property type="gene ID" value="AARA010520"/>
</dbReference>
<feature type="binding site" evidence="13">
    <location>
        <position position="384"/>
    </location>
    <ligand>
        <name>ATP</name>
        <dbReference type="ChEBI" id="CHEBI:30616"/>
    </ligand>
</feature>
<dbReference type="FunFam" id="1.10.1080.10:FF:000011">
    <property type="entry name" value="Glutathione synthetase"/>
    <property type="match status" value="1"/>
</dbReference>
<evidence type="ECO:0000256" key="8">
    <source>
        <dbReference type="ARBA" id="ARBA00022741"/>
    </source>
</evidence>
<evidence type="ECO:0000256" key="2">
    <source>
        <dbReference type="ARBA" id="ARBA00010385"/>
    </source>
</evidence>
<dbReference type="GO" id="GO:0005829">
    <property type="term" value="C:cytosol"/>
    <property type="evidence" value="ECO:0007669"/>
    <property type="project" value="TreeGrafter"/>
</dbReference>
<evidence type="ECO:0000256" key="9">
    <source>
        <dbReference type="ARBA" id="ARBA00022840"/>
    </source>
</evidence>
<evidence type="ECO:0000256" key="10">
    <source>
        <dbReference type="ARBA" id="ARBA00022842"/>
    </source>
</evidence>
<dbReference type="EC" id="6.3.2.3" evidence="3 12"/>
<feature type="binding site" evidence="14">
    <location>
        <position position="447"/>
    </location>
    <ligand>
        <name>Mg(2+)</name>
        <dbReference type="ChEBI" id="CHEBI:18420"/>
    </ligand>
</feature>
<dbReference type="EMBL" id="APCN01001137">
    <property type="status" value="NOT_ANNOTATED_CDS"/>
    <property type="molecule type" value="Genomic_DNA"/>
</dbReference>
<evidence type="ECO:0000259" key="15">
    <source>
        <dbReference type="Pfam" id="PF03199"/>
    </source>
</evidence>
<feature type="binding site" evidence="13">
    <location>
        <position position="530"/>
    </location>
    <ligand>
        <name>substrate</name>
    </ligand>
</feature>
<feature type="binding site" evidence="13">
    <location>
        <begin position="476"/>
        <end position="479"/>
    </location>
    <ligand>
        <name>ATP</name>
        <dbReference type="ChEBI" id="CHEBI:30616"/>
    </ligand>
</feature>
<dbReference type="Gene3D" id="3.30.1490.80">
    <property type="match status" value="1"/>
</dbReference>
<dbReference type="InterPro" id="IPR016185">
    <property type="entry name" value="PreATP-grasp_dom_sf"/>
</dbReference>
<evidence type="ECO:0000313" key="17">
    <source>
        <dbReference type="Proteomes" id="UP000075840"/>
    </source>
</evidence>
<feature type="binding site" evidence="14">
    <location>
        <position position="222"/>
    </location>
    <ligand>
        <name>Mg(2+)</name>
        <dbReference type="ChEBI" id="CHEBI:18420"/>
    </ligand>
</feature>
<feature type="binding site" evidence="13">
    <location>
        <begin position="443"/>
        <end position="452"/>
    </location>
    <ligand>
        <name>ATP</name>
        <dbReference type="ChEBI" id="CHEBI:30616"/>
    </ligand>
</feature>
<dbReference type="PANTHER" id="PTHR11130">
    <property type="entry name" value="GLUTATHIONE SYNTHETASE"/>
    <property type="match status" value="1"/>
</dbReference>
<dbReference type="Gene3D" id="3.30.470.20">
    <property type="entry name" value="ATP-grasp fold, B domain"/>
    <property type="match status" value="3"/>
</dbReference>
<evidence type="ECO:0000256" key="7">
    <source>
        <dbReference type="ARBA" id="ARBA00022723"/>
    </source>
</evidence>
<comment type="pathway">
    <text evidence="1 12">Sulfur metabolism; glutathione biosynthesis; glutathione from L-cysteine and L-glutamate: step 2/2.</text>
</comment>
<evidence type="ECO:0000256" key="1">
    <source>
        <dbReference type="ARBA" id="ARBA00004965"/>
    </source>
</evidence>
<evidence type="ECO:0000256" key="13">
    <source>
        <dbReference type="PIRSR" id="PIRSR001558-1"/>
    </source>
</evidence>
<dbReference type="NCBIfam" id="TIGR01986">
    <property type="entry name" value="glut_syn_euk"/>
    <property type="match status" value="1"/>
</dbReference>
<reference evidence="16" key="1">
    <citation type="submission" date="2022-08" db="UniProtKB">
        <authorList>
            <consortium name="EnsemblMetazoa"/>
        </authorList>
    </citation>
    <scope>IDENTIFICATION</scope>
    <source>
        <strain evidence="16">Dongola</strain>
    </source>
</reference>
<dbReference type="Proteomes" id="UP000075840">
    <property type="component" value="Unassembled WGS sequence"/>
</dbReference>
<dbReference type="PIRSF" id="PIRSF001558">
    <property type="entry name" value="GSHase"/>
    <property type="match status" value="1"/>
</dbReference>
<dbReference type="GO" id="GO:0000287">
    <property type="term" value="F:magnesium ion binding"/>
    <property type="evidence" value="ECO:0007669"/>
    <property type="project" value="UniProtKB-UniRule"/>
</dbReference>
<evidence type="ECO:0000256" key="3">
    <source>
        <dbReference type="ARBA" id="ARBA00012214"/>
    </source>
</evidence>
<keyword evidence="8 12" id="KW-0547">Nucleotide-binding</keyword>
<dbReference type="SUPFAM" id="SSF52440">
    <property type="entry name" value="PreATP-grasp domain"/>
    <property type="match status" value="1"/>
</dbReference>
<keyword evidence="10 12" id="KW-0460">Magnesium</keyword>
<keyword evidence="17" id="KW-1185">Reference proteome</keyword>
<dbReference type="SUPFAM" id="SSF56059">
    <property type="entry name" value="Glutathione synthetase ATP-binding domain-like"/>
    <property type="match status" value="2"/>
</dbReference>
<dbReference type="VEuPathDB" id="VectorBase:AARA010520"/>
<comment type="similarity">
    <text evidence="2 12">Belongs to the eukaryotic GSH synthase family.</text>
</comment>
<feature type="binding site" evidence="13">
    <location>
        <position position="538"/>
    </location>
    <ligand>
        <name>ATP</name>
        <dbReference type="ChEBI" id="CHEBI:30616"/>
    </ligand>
</feature>
<dbReference type="FunFam" id="3.30.1490.80:FF:000009">
    <property type="entry name" value="Glutathione synthetase"/>
    <property type="match status" value="1"/>
</dbReference>
<protein>
    <recommendedName>
        <fullName evidence="4 12">Glutathione synthetase</fullName>
        <shortName evidence="12">GSH-S</shortName>
        <ecNumber evidence="3 12">6.3.2.3</ecNumber>
    </recommendedName>
</protein>
<organism evidence="16 17">
    <name type="scientific">Anopheles arabiensis</name>
    <name type="common">Mosquito</name>
    <dbReference type="NCBI Taxonomy" id="7173"/>
    <lineage>
        <taxon>Eukaryota</taxon>
        <taxon>Metazoa</taxon>
        <taxon>Ecdysozoa</taxon>
        <taxon>Arthropoda</taxon>
        <taxon>Hexapoda</taxon>
        <taxon>Insecta</taxon>
        <taxon>Pterygota</taxon>
        <taxon>Neoptera</taxon>
        <taxon>Endopterygota</taxon>
        <taxon>Diptera</taxon>
        <taxon>Nematocera</taxon>
        <taxon>Culicoidea</taxon>
        <taxon>Culicidae</taxon>
        <taxon>Anophelinae</taxon>
        <taxon>Anopheles</taxon>
    </lineage>
</organism>
<dbReference type="Gene3D" id="3.40.50.1760">
    <property type="entry name" value="Glutathione synthase, substrate-binding domain superfamily, eukaryotic"/>
    <property type="match status" value="1"/>
</dbReference>
<comment type="catalytic activity">
    <reaction evidence="11">
        <text>gamma-L-glutamyl-L-cysteine + glycine + ATP = glutathione + ADP + phosphate + H(+)</text>
        <dbReference type="Rhea" id="RHEA:13557"/>
        <dbReference type="ChEBI" id="CHEBI:15378"/>
        <dbReference type="ChEBI" id="CHEBI:30616"/>
        <dbReference type="ChEBI" id="CHEBI:43474"/>
        <dbReference type="ChEBI" id="CHEBI:57305"/>
        <dbReference type="ChEBI" id="CHEBI:57925"/>
        <dbReference type="ChEBI" id="CHEBI:58173"/>
        <dbReference type="ChEBI" id="CHEBI:456216"/>
        <dbReference type="EC" id="6.3.2.3"/>
    </reaction>
    <physiologicalReaction direction="left-to-right" evidence="11">
        <dbReference type="Rhea" id="RHEA:13558"/>
    </physiologicalReaction>
</comment>
<dbReference type="FunFam" id="3.40.50.1760:FF:000007">
    <property type="entry name" value="Glutathione synthetase"/>
    <property type="match status" value="1"/>
</dbReference>
<dbReference type="InterPro" id="IPR037013">
    <property type="entry name" value="GSH-S_sub-bd_sf"/>
</dbReference>
<evidence type="ECO:0000313" key="16">
    <source>
        <dbReference type="EnsemblMetazoa" id="AARA010520-PA"/>
    </source>
</evidence>
<feature type="binding site" evidence="13">
    <location>
        <position position="532"/>
    </location>
    <ligand>
        <name>ATP</name>
        <dbReference type="ChEBI" id="CHEBI:30616"/>
    </ligand>
</feature>
<feature type="binding site" evidence="13">
    <location>
        <position position="505"/>
    </location>
    <ligand>
        <name>ATP</name>
        <dbReference type="ChEBI" id="CHEBI:30616"/>
    </ligand>
</feature>
<dbReference type="AlphaFoldDB" id="A0A182IAA9"/>
<keyword evidence="7 12" id="KW-0479">Metal-binding</keyword>
<keyword evidence="6 12" id="KW-0317">Glutathione biosynthesis</keyword>
<dbReference type="Pfam" id="PF03199">
    <property type="entry name" value="GSH_synthase"/>
    <property type="match status" value="1"/>
</dbReference>
<dbReference type="GO" id="GO:0005524">
    <property type="term" value="F:ATP binding"/>
    <property type="evidence" value="ECO:0007669"/>
    <property type="project" value="UniProtKB-UniRule"/>
</dbReference>
<dbReference type="PANTHER" id="PTHR11130:SF0">
    <property type="entry name" value="GLUTATHIONE SYNTHETASE"/>
    <property type="match status" value="1"/>
</dbReference>
<dbReference type="InterPro" id="IPR014042">
    <property type="entry name" value="Glutathione_synthase_a-hlx"/>
</dbReference>
<comment type="cofactor">
    <cofactor evidence="12 14">
        <name>Mg(2+)</name>
        <dbReference type="ChEBI" id="CHEBI:18420"/>
    </cofactor>
    <text evidence="12 14">Binds 1 Mg(2+) ion per subunit.</text>
</comment>
<dbReference type="Gene3D" id="3.30.1490.50">
    <property type="match status" value="1"/>
</dbReference>
<dbReference type="GO" id="GO:0043295">
    <property type="term" value="F:glutathione binding"/>
    <property type="evidence" value="ECO:0007669"/>
    <property type="project" value="UniProtKB-UniRule"/>
</dbReference>
<proteinExistence type="inferred from homology"/>
<feature type="binding site" evidence="13">
    <location>
        <position position="454"/>
    </location>
    <ligand>
        <name>ATP</name>
        <dbReference type="ChEBI" id="CHEBI:30616"/>
    </ligand>
</feature>
<dbReference type="InterPro" id="IPR004887">
    <property type="entry name" value="GSH_synth_subst-bd"/>
</dbReference>
<feature type="binding site" evidence="14">
    <location>
        <position position="220"/>
    </location>
    <ligand>
        <name>Mg(2+)</name>
        <dbReference type="ChEBI" id="CHEBI:18420"/>
    </ligand>
</feature>
<feature type="binding site" evidence="13">
    <location>
        <position position="205"/>
    </location>
    <ligand>
        <name>substrate</name>
    </ligand>
</feature>
<dbReference type="Gene3D" id="1.10.1080.10">
    <property type="entry name" value="Glutathione Synthetase, Chain A, domain 3"/>
    <property type="match status" value="1"/>
</dbReference>
<accession>A0A182IAA9</accession>
<evidence type="ECO:0000256" key="5">
    <source>
        <dbReference type="ARBA" id="ARBA00022598"/>
    </source>
</evidence>
<dbReference type="InterPro" id="IPR014709">
    <property type="entry name" value="Glutathione_synthase_C_euk"/>
</dbReference>
<feature type="domain" description="Glutathione synthase substrate-binding" evidence="15">
    <location>
        <begin position="281"/>
        <end position="381"/>
    </location>
</feature>
<evidence type="ECO:0000256" key="12">
    <source>
        <dbReference type="PIRNR" id="PIRNR001558"/>
    </source>
</evidence>
<evidence type="ECO:0000256" key="11">
    <source>
        <dbReference type="ARBA" id="ARBA00048871"/>
    </source>
</evidence>
<dbReference type="FunFam" id="3.30.1490.50:FF:000002">
    <property type="entry name" value="Glutathione synthetase"/>
    <property type="match status" value="1"/>
</dbReference>
<keyword evidence="9 12" id="KW-0067">ATP-binding</keyword>
<feature type="binding site" evidence="13">
    <location>
        <position position="296"/>
    </location>
    <ligand>
        <name>substrate</name>
    </ligand>
</feature>
<dbReference type="InterPro" id="IPR005615">
    <property type="entry name" value="Glutathione_synthase"/>
</dbReference>
<name>A0A182IAA9_ANOAR</name>
<dbReference type="Pfam" id="PF03917">
    <property type="entry name" value="GSH_synth_ATP"/>
    <property type="match status" value="2"/>
</dbReference>